<feature type="chain" id="PRO_5037804021" description="Thioredoxin domain-containing protein" evidence="1">
    <location>
        <begin position="20"/>
        <end position="238"/>
    </location>
</feature>
<dbReference type="EMBL" id="BMGL01000015">
    <property type="protein sequence ID" value="GGE21963.1"/>
    <property type="molecule type" value="Genomic_DNA"/>
</dbReference>
<name>A0A917EDN2_9FLAO</name>
<dbReference type="Proteomes" id="UP000599688">
    <property type="component" value="Unassembled WGS sequence"/>
</dbReference>
<evidence type="ECO:0000259" key="2">
    <source>
        <dbReference type="PROSITE" id="PS51352"/>
    </source>
</evidence>
<reference evidence="3 4" key="1">
    <citation type="journal article" date="2014" name="Int. J. Syst. Evol. Microbiol.">
        <title>Complete genome sequence of Corynebacterium casei LMG S-19264T (=DSM 44701T), isolated from a smear-ripened cheese.</title>
        <authorList>
            <consortium name="US DOE Joint Genome Institute (JGI-PGF)"/>
            <person name="Walter F."/>
            <person name="Albersmeier A."/>
            <person name="Kalinowski J."/>
            <person name="Ruckert C."/>
        </authorList>
    </citation>
    <scope>NUCLEOTIDE SEQUENCE [LARGE SCALE GENOMIC DNA]</scope>
    <source>
        <strain evidence="3 4">CGMCC 1.12925</strain>
    </source>
</reference>
<dbReference type="InterPro" id="IPR013766">
    <property type="entry name" value="Thioredoxin_domain"/>
</dbReference>
<feature type="signal peptide" evidence="1">
    <location>
        <begin position="1"/>
        <end position="19"/>
    </location>
</feature>
<keyword evidence="1" id="KW-0732">Signal</keyword>
<organism evidence="3 4">
    <name type="scientific">Psychroflexus salis</name>
    <dbReference type="NCBI Taxonomy" id="1526574"/>
    <lineage>
        <taxon>Bacteria</taxon>
        <taxon>Pseudomonadati</taxon>
        <taxon>Bacteroidota</taxon>
        <taxon>Flavobacteriia</taxon>
        <taxon>Flavobacteriales</taxon>
        <taxon>Flavobacteriaceae</taxon>
        <taxon>Psychroflexus</taxon>
    </lineage>
</organism>
<dbReference type="AlphaFoldDB" id="A0A917EDN2"/>
<gene>
    <name evidence="3" type="ORF">GCM10010831_23800</name>
</gene>
<keyword evidence="4" id="KW-1185">Reference proteome</keyword>
<dbReference type="RefSeq" id="WP_188407093.1">
    <property type="nucleotide sequence ID" value="NZ_BMGL01000015.1"/>
</dbReference>
<dbReference type="InterPro" id="IPR036249">
    <property type="entry name" value="Thioredoxin-like_sf"/>
</dbReference>
<protein>
    <recommendedName>
        <fullName evidence="2">Thioredoxin domain-containing protein</fullName>
    </recommendedName>
</protein>
<sequence>MKFLFIIFFMILTHFDAFAQDENFGVEESEKRYFSEQIYRYYSEFKEKSNRAFSLGKRQEAYFYYKQLIDEHLVGSYMDNFNATCLSNSNCQIQDFQKPLILLTYASWNVPTKGEVPALNNLAKKYKDQVDFAVIFWDEKKDAIEAAKIYNKYIEILYVDELKNKDAYTVKMLKHSLGFPTIYVLGSNKKILQIKSNPQNDWNLADDEAIKNSIDEFNSLVEQIQLFEDKIIADTSLD</sequence>
<feature type="domain" description="Thioredoxin" evidence="2">
    <location>
        <begin position="72"/>
        <end position="226"/>
    </location>
</feature>
<accession>A0A917EDN2</accession>
<dbReference type="SUPFAM" id="SSF52833">
    <property type="entry name" value="Thioredoxin-like"/>
    <property type="match status" value="1"/>
</dbReference>
<evidence type="ECO:0000256" key="1">
    <source>
        <dbReference type="SAM" id="SignalP"/>
    </source>
</evidence>
<evidence type="ECO:0000313" key="4">
    <source>
        <dbReference type="Proteomes" id="UP000599688"/>
    </source>
</evidence>
<dbReference type="PROSITE" id="PS51352">
    <property type="entry name" value="THIOREDOXIN_2"/>
    <property type="match status" value="1"/>
</dbReference>
<evidence type="ECO:0000313" key="3">
    <source>
        <dbReference type="EMBL" id="GGE21963.1"/>
    </source>
</evidence>
<proteinExistence type="predicted"/>
<comment type="caution">
    <text evidence="3">The sequence shown here is derived from an EMBL/GenBank/DDBJ whole genome shotgun (WGS) entry which is preliminary data.</text>
</comment>
<dbReference type="Gene3D" id="3.40.30.10">
    <property type="entry name" value="Glutaredoxin"/>
    <property type="match status" value="1"/>
</dbReference>